<dbReference type="GO" id="GO:0043027">
    <property type="term" value="F:cysteine-type endopeptidase inhibitor activity involved in apoptotic process"/>
    <property type="evidence" value="ECO:0007669"/>
    <property type="project" value="TreeGrafter"/>
</dbReference>
<dbReference type="InterPro" id="IPR001370">
    <property type="entry name" value="BIR_rpt"/>
</dbReference>
<dbReference type="OrthoDB" id="6616098at2759"/>
<name>A0A8J2JT55_9HEXA</name>
<evidence type="ECO:0000256" key="1">
    <source>
        <dbReference type="SAM" id="MobiDB-lite"/>
    </source>
</evidence>
<dbReference type="GO" id="GO:0031398">
    <property type="term" value="P:positive regulation of protein ubiquitination"/>
    <property type="evidence" value="ECO:0007669"/>
    <property type="project" value="TreeGrafter"/>
</dbReference>
<comment type="caution">
    <text evidence="2">The sequence shown here is derived from an EMBL/GenBank/DDBJ whole genome shotgun (WGS) entry which is preliminary data.</text>
</comment>
<dbReference type="InterPro" id="IPR050784">
    <property type="entry name" value="IAP"/>
</dbReference>
<sequence>RNWESSDDPWVEHARWFPRCTFVVLNKGHEFIKSVMDKSHPNAASNSATAHCSSSDDEDLEKVVKRDAEAGT</sequence>
<dbReference type="GO" id="GO:0005634">
    <property type="term" value="C:nucleus"/>
    <property type="evidence" value="ECO:0007669"/>
    <property type="project" value="TreeGrafter"/>
</dbReference>
<evidence type="ECO:0000313" key="2">
    <source>
        <dbReference type="EMBL" id="CAG7694873.1"/>
    </source>
</evidence>
<dbReference type="PROSITE" id="PS50143">
    <property type="entry name" value="BIR_REPEAT_2"/>
    <property type="match status" value="1"/>
</dbReference>
<dbReference type="GO" id="GO:0051726">
    <property type="term" value="P:regulation of cell cycle"/>
    <property type="evidence" value="ECO:0007669"/>
    <property type="project" value="TreeGrafter"/>
</dbReference>
<proteinExistence type="predicted"/>
<dbReference type="Pfam" id="PF00653">
    <property type="entry name" value="BIR"/>
    <property type="match status" value="1"/>
</dbReference>
<organism evidence="2 3">
    <name type="scientific">Allacma fusca</name>
    <dbReference type="NCBI Taxonomy" id="39272"/>
    <lineage>
        <taxon>Eukaryota</taxon>
        <taxon>Metazoa</taxon>
        <taxon>Ecdysozoa</taxon>
        <taxon>Arthropoda</taxon>
        <taxon>Hexapoda</taxon>
        <taxon>Collembola</taxon>
        <taxon>Symphypleona</taxon>
        <taxon>Sminthuridae</taxon>
        <taxon>Allacma</taxon>
    </lineage>
</organism>
<dbReference type="GO" id="GO:0005737">
    <property type="term" value="C:cytoplasm"/>
    <property type="evidence" value="ECO:0007669"/>
    <property type="project" value="TreeGrafter"/>
</dbReference>
<protein>
    <submittedName>
        <fullName evidence="2">Uncharacterized protein</fullName>
    </submittedName>
</protein>
<accession>A0A8J2JT55</accession>
<dbReference type="Proteomes" id="UP000708208">
    <property type="component" value="Unassembled WGS sequence"/>
</dbReference>
<dbReference type="GO" id="GO:0043066">
    <property type="term" value="P:negative regulation of apoptotic process"/>
    <property type="evidence" value="ECO:0007669"/>
    <property type="project" value="TreeGrafter"/>
</dbReference>
<gene>
    <name evidence="2" type="ORF">AFUS01_LOCUS3848</name>
</gene>
<dbReference type="PANTHER" id="PTHR10044:SF139">
    <property type="entry name" value="DEATH-ASSOCIATED INHIBITOR OF APOPTOSIS 2"/>
    <property type="match status" value="1"/>
</dbReference>
<dbReference type="AlphaFoldDB" id="A0A8J2JT55"/>
<dbReference type="PANTHER" id="PTHR10044">
    <property type="entry name" value="INHIBITOR OF APOPTOSIS"/>
    <property type="match status" value="1"/>
</dbReference>
<dbReference type="EMBL" id="CAJVCH010023489">
    <property type="protein sequence ID" value="CAG7694873.1"/>
    <property type="molecule type" value="Genomic_DNA"/>
</dbReference>
<feature type="compositionally biased region" description="Polar residues" evidence="1">
    <location>
        <begin position="42"/>
        <end position="53"/>
    </location>
</feature>
<dbReference type="GO" id="GO:0061630">
    <property type="term" value="F:ubiquitin protein ligase activity"/>
    <property type="evidence" value="ECO:0007669"/>
    <property type="project" value="TreeGrafter"/>
</dbReference>
<feature type="compositionally biased region" description="Basic and acidic residues" evidence="1">
    <location>
        <begin position="61"/>
        <end position="72"/>
    </location>
</feature>
<feature type="non-terminal residue" evidence="2">
    <location>
        <position position="1"/>
    </location>
</feature>
<evidence type="ECO:0000313" key="3">
    <source>
        <dbReference type="Proteomes" id="UP000708208"/>
    </source>
</evidence>
<reference evidence="2" key="1">
    <citation type="submission" date="2021-06" db="EMBL/GenBank/DDBJ databases">
        <authorList>
            <person name="Hodson N. C."/>
            <person name="Mongue J. A."/>
            <person name="Jaron S. K."/>
        </authorList>
    </citation>
    <scope>NUCLEOTIDE SEQUENCE</scope>
</reference>
<keyword evidence="3" id="KW-1185">Reference proteome</keyword>
<feature type="region of interest" description="Disordered" evidence="1">
    <location>
        <begin position="39"/>
        <end position="72"/>
    </location>
</feature>